<dbReference type="AlphaFoldDB" id="A0A317US64"/>
<dbReference type="Proteomes" id="UP000246171">
    <property type="component" value="Unassembled WGS sequence"/>
</dbReference>
<keyword evidence="1" id="KW-0472">Membrane</keyword>
<dbReference type="VEuPathDB" id="FungiDB:BO83DRAFT_143820"/>
<proteinExistence type="predicted"/>
<protein>
    <submittedName>
        <fullName evidence="2">Uncharacterized protein</fullName>
    </submittedName>
</protein>
<keyword evidence="1" id="KW-1133">Transmembrane helix</keyword>
<comment type="caution">
    <text evidence="2">The sequence shown here is derived from an EMBL/GenBank/DDBJ whole genome shotgun (WGS) entry which is preliminary data.</text>
</comment>
<dbReference type="RefSeq" id="XP_025383637.1">
    <property type="nucleotide sequence ID" value="XM_025526183.1"/>
</dbReference>
<reference evidence="2" key="1">
    <citation type="submission" date="2016-12" db="EMBL/GenBank/DDBJ databases">
        <title>The genomes of Aspergillus section Nigri reveals drivers in fungal speciation.</title>
        <authorList>
            <consortium name="DOE Joint Genome Institute"/>
            <person name="Vesth T.C."/>
            <person name="Nybo J."/>
            <person name="Theobald S."/>
            <person name="Brandl J."/>
            <person name="Frisvad J.C."/>
            <person name="Nielsen K.F."/>
            <person name="Lyhne E.K."/>
            <person name="Kogle M.E."/>
            <person name="Kuo A."/>
            <person name="Riley R."/>
            <person name="Clum A."/>
            <person name="Nolan M."/>
            <person name="Lipzen A."/>
            <person name="Salamov A."/>
            <person name="Henrissat B."/>
            <person name="Wiebenga A."/>
            <person name="De vries R.P."/>
            <person name="Grigoriev I.V."/>
            <person name="Mortensen U.H."/>
            <person name="Andersen M.R."/>
            <person name="Baker S.E."/>
        </authorList>
    </citation>
    <scope>NUCLEOTIDE SEQUENCE</scope>
    <source>
        <strain evidence="2">CBS 122712</strain>
    </source>
</reference>
<accession>A0A317US64</accession>
<evidence type="ECO:0000256" key="1">
    <source>
        <dbReference type="SAM" id="Phobius"/>
    </source>
</evidence>
<sequence length="107" mass="12387">MRNDDSHLYPAATGPVTMIAINPHQRRYQPTCNKSALNQARKKYTALSSDTRIFFLSLSLTHQPRLKESLTNYNTPICFFFFFLLSPSFVFPRTRSRESANVAQRKN</sequence>
<evidence type="ECO:0000313" key="2">
    <source>
        <dbReference type="EMBL" id="PWY64096.1"/>
    </source>
</evidence>
<keyword evidence="3" id="KW-1185">Reference proteome</keyword>
<evidence type="ECO:0000313" key="3">
    <source>
        <dbReference type="Proteomes" id="UP000246171"/>
    </source>
</evidence>
<gene>
    <name evidence="2" type="ORF">BO83DRAFT_143820</name>
</gene>
<name>A0A317US64_ASPEC</name>
<dbReference type="GeneID" id="37048145"/>
<feature type="transmembrane region" description="Helical" evidence="1">
    <location>
        <begin position="73"/>
        <end position="91"/>
    </location>
</feature>
<dbReference type="EMBL" id="MSFU01000032">
    <property type="protein sequence ID" value="PWY64096.1"/>
    <property type="molecule type" value="Genomic_DNA"/>
</dbReference>
<keyword evidence="1" id="KW-0812">Transmembrane</keyword>
<organism evidence="2 3">
    <name type="scientific">Aspergillus eucalypticola (strain CBS 122712 / IBT 29274)</name>
    <dbReference type="NCBI Taxonomy" id="1448314"/>
    <lineage>
        <taxon>Eukaryota</taxon>
        <taxon>Fungi</taxon>
        <taxon>Dikarya</taxon>
        <taxon>Ascomycota</taxon>
        <taxon>Pezizomycotina</taxon>
        <taxon>Eurotiomycetes</taxon>
        <taxon>Eurotiomycetidae</taxon>
        <taxon>Eurotiales</taxon>
        <taxon>Aspergillaceae</taxon>
        <taxon>Aspergillus</taxon>
        <taxon>Aspergillus subgen. Circumdati</taxon>
    </lineage>
</organism>